<proteinExistence type="predicted"/>
<gene>
    <name evidence="2" type="ORF">OG288_36540</name>
</gene>
<keyword evidence="3" id="KW-1185">Reference proteome</keyword>
<evidence type="ECO:0000313" key="3">
    <source>
        <dbReference type="Proteomes" id="UP001432166"/>
    </source>
</evidence>
<organism evidence="2 3">
    <name type="scientific">Streptomyces tauricus</name>
    <dbReference type="NCBI Taxonomy" id="68274"/>
    <lineage>
        <taxon>Bacteria</taxon>
        <taxon>Bacillati</taxon>
        <taxon>Actinomycetota</taxon>
        <taxon>Actinomycetes</taxon>
        <taxon>Kitasatosporales</taxon>
        <taxon>Streptomycetaceae</taxon>
        <taxon>Streptomyces</taxon>
        <taxon>Streptomyces aurantiacus group</taxon>
    </lineage>
</organism>
<dbReference type="EMBL" id="CP108133">
    <property type="protein sequence ID" value="WTP53343.1"/>
    <property type="molecule type" value="Genomic_DNA"/>
</dbReference>
<protein>
    <submittedName>
        <fullName evidence="2">Transposase</fullName>
    </submittedName>
</protein>
<dbReference type="RefSeq" id="WP_328939134.1">
    <property type="nucleotide sequence ID" value="NZ_CP108133.1"/>
</dbReference>
<sequence>MIQELWRAVRTAFVCDYLADVELCQEIHEGLQVVENWNSANKDLVYGKDGDLAGQDKESQEVSMLVLHLLQSALVHFNRLLMQQALADPEVG</sequence>
<name>A0ABZ1JNZ9_9ACTN</name>
<evidence type="ECO:0000313" key="2">
    <source>
        <dbReference type="EMBL" id="WTP53343.1"/>
    </source>
</evidence>
<reference evidence="2" key="1">
    <citation type="submission" date="2022-10" db="EMBL/GenBank/DDBJ databases">
        <title>The complete genomes of actinobacterial strains from the NBC collection.</title>
        <authorList>
            <person name="Joergensen T.S."/>
            <person name="Alvarez Arevalo M."/>
            <person name="Sterndorff E.B."/>
            <person name="Faurdal D."/>
            <person name="Vuksanovic O."/>
            <person name="Mourched A.-S."/>
            <person name="Charusanti P."/>
            <person name="Shaw S."/>
            <person name="Blin K."/>
            <person name="Weber T."/>
        </authorList>
    </citation>
    <scope>NUCLEOTIDE SEQUENCE</scope>
    <source>
        <strain evidence="2">NBC_00189</strain>
    </source>
</reference>
<dbReference type="Pfam" id="PF01526">
    <property type="entry name" value="DDE_Tnp_Tn3"/>
    <property type="match status" value="1"/>
</dbReference>
<dbReference type="Proteomes" id="UP001432166">
    <property type="component" value="Chromosome"/>
</dbReference>
<accession>A0ABZ1JNZ9</accession>
<feature type="domain" description="Tn3 transposase DDE" evidence="1">
    <location>
        <begin position="3"/>
        <end position="89"/>
    </location>
</feature>
<dbReference type="InterPro" id="IPR002513">
    <property type="entry name" value="Tn3_Tnp_DDE_dom"/>
</dbReference>
<evidence type="ECO:0000259" key="1">
    <source>
        <dbReference type="Pfam" id="PF01526"/>
    </source>
</evidence>